<dbReference type="GO" id="GO:0005524">
    <property type="term" value="F:ATP binding"/>
    <property type="evidence" value="ECO:0007669"/>
    <property type="project" value="UniProtKB-UniRule"/>
</dbReference>
<evidence type="ECO:0000256" key="12">
    <source>
        <dbReference type="SAM" id="MobiDB-lite"/>
    </source>
</evidence>
<evidence type="ECO:0000256" key="11">
    <source>
        <dbReference type="RuleBase" id="RU368062"/>
    </source>
</evidence>
<evidence type="ECO:0000256" key="3">
    <source>
        <dbReference type="ARBA" id="ARBA00022705"/>
    </source>
</evidence>
<evidence type="ECO:0000256" key="6">
    <source>
        <dbReference type="ARBA" id="ARBA00022806"/>
    </source>
</evidence>
<dbReference type="PROSITE" id="PS50051">
    <property type="entry name" value="MCM_2"/>
    <property type="match status" value="1"/>
</dbReference>
<dbReference type="eggNOG" id="KOG0478">
    <property type="taxonomic scope" value="Eukaryota"/>
</dbReference>
<evidence type="ECO:0000313" key="14">
    <source>
        <dbReference type="EMBL" id="EAR97868.1"/>
    </source>
</evidence>
<dbReference type="PROSITE" id="PS00847">
    <property type="entry name" value="MCM_1"/>
    <property type="match status" value="1"/>
</dbReference>
<dbReference type="InterPro" id="IPR041562">
    <property type="entry name" value="MCM_lid"/>
</dbReference>
<evidence type="ECO:0000256" key="1">
    <source>
        <dbReference type="ARBA" id="ARBA00004123"/>
    </source>
</evidence>
<comment type="subcellular location">
    <subcellularLocation>
        <location evidence="1">Nucleus</location>
    </subcellularLocation>
</comment>
<dbReference type="GO" id="GO:0016887">
    <property type="term" value="F:ATP hydrolysis activity"/>
    <property type="evidence" value="ECO:0007669"/>
    <property type="project" value="RHEA"/>
</dbReference>
<keyword evidence="5 11" id="KW-0378">Hydrolase</keyword>
<evidence type="ECO:0000256" key="8">
    <source>
        <dbReference type="ARBA" id="ARBA00023125"/>
    </source>
</evidence>
<gene>
    <name evidence="14" type="ORF">TTHERM_00277550</name>
</gene>
<keyword evidence="3 11" id="KW-0235">DNA replication</keyword>
<dbReference type="OMA" id="AFFKCNV"/>
<comment type="similarity">
    <text evidence="2 10">Belongs to the MCM family.</text>
</comment>
<dbReference type="GO" id="GO:0005634">
    <property type="term" value="C:nucleus"/>
    <property type="evidence" value="ECO:0007669"/>
    <property type="project" value="UniProtKB-SubCell"/>
</dbReference>
<dbReference type="InterPro" id="IPR031327">
    <property type="entry name" value="MCM"/>
</dbReference>
<dbReference type="SMART" id="SM00350">
    <property type="entry name" value="MCM"/>
    <property type="match status" value="1"/>
</dbReference>
<dbReference type="InterPro" id="IPR036388">
    <property type="entry name" value="WH-like_DNA-bd_sf"/>
</dbReference>
<dbReference type="GO" id="GO:0017116">
    <property type="term" value="F:single-stranded DNA helicase activity"/>
    <property type="evidence" value="ECO:0007669"/>
    <property type="project" value="TreeGrafter"/>
</dbReference>
<dbReference type="InterPro" id="IPR012340">
    <property type="entry name" value="NA-bd_OB-fold"/>
</dbReference>
<keyword evidence="15" id="KW-1185">Reference proteome</keyword>
<dbReference type="Pfam" id="PF00493">
    <property type="entry name" value="MCM"/>
    <property type="match status" value="1"/>
</dbReference>
<dbReference type="GO" id="GO:0006271">
    <property type="term" value="P:DNA strand elongation involved in DNA replication"/>
    <property type="evidence" value="ECO:0007669"/>
    <property type="project" value="TreeGrafter"/>
</dbReference>
<dbReference type="Gene3D" id="3.40.50.300">
    <property type="entry name" value="P-loop containing nucleotide triphosphate hydrolases"/>
    <property type="match status" value="1"/>
</dbReference>
<dbReference type="Pfam" id="PF14551">
    <property type="entry name" value="MCM_N"/>
    <property type="match status" value="1"/>
</dbReference>
<reference evidence="15" key="1">
    <citation type="journal article" date="2006" name="PLoS Biol.">
        <title>Macronuclear genome sequence of the ciliate Tetrahymena thermophila, a model eukaryote.</title>
        <authorList>
            <person name="Eisen J.A."/>
            <person name="Coyne R.S."/>
            <person name="Wu M."/>
            <person name="Wu D."/>
            <person name="Thiagarajan M."/>
            <person name="Wortman J.R."/>
            <person name="Badger J.H."/>
            <person name="Ren Q."/>
            <person name="Amedeo P."/>
            <person name="Jones K.M."/>
            <person name="Tallon L.J."/>
            <person name="Delcher A.L."/>
            <person name="Salzberg S.L."/>
            <person name="Silva J.C."/>
            <person name="Haas B.J."/>
            <person name="Majoros W.H."/>
            <person name="Farzad M."/>
            <person name="Carlton J.M."/>
            <person name="Smith R.K. Jr."/>
            <person name="Garg J."/>
            <person name="Pearlman R.E."/>
            <person name="Karrer K.M."/>
            <person name="Sun L."/>
            <person name="Manning G."/>
            <person name="Elde N.C."/>
            <person name="Turkewitz A.P."/>
            <person name="Asai D.J."/>
            <person name="Wilkes D.E."/>
            <person name="Wang Y."/>
            <person name="Cai H."/>
            <person name="Collins K."/>
            <person name="Stewart B.A."/>
            <person name="Lee S.R."/>
            <person name="Wilamowska K."/>
            <person name="Weinberg Z."/>
            <person name="Ruzzo W.L."/>
            <person name="Wloga D."/>
            <person name="Gaertig J."/>
            <person name="Frankel J."/>
            <person name="Tsao C.-C."/>
            <person name="Gorovsky M.A."/>
            <person name="Keeling P.J."/>
            <person name="Waller R.F."/>
            <person name="Patron N.J."/>
            <person name="Cherry J.M."/>
            <person name="Stover N.A."/>
            <person name="Krieger C.J."/>
            <person name="del Toro C."/>
            <person name="Ryder H.F."/>
            <person name="Williamson S.C."/>
            <person name="Barbeau R.A."/>
            <person name="Hamilton E.P."/>
            <person name="Orias E."/>
        </authorList>
    </citation>
    <scope>NUCLEOTIDE SEQUENCE [LARGE SCALE GENOMIC DNA]</scope>
    <source>
        <strain evidence="15">SB210</strain>
    </source>
</reference>
<dbReference type="PANTHER" id="PTHR11630">
    <property type="entry name" value="DNA REPLICATION LICENSING FACTOR MCM FAMILY MEMBER"/>
    <property type="match status" value="1"/>
</dbReference>
<evidence type="ECO:0000256" key="4">
    <source>
        <dbReference type="ARBA" id="ARBA00022741"/>
    </source>
</evidence>
<dbReference type="InterPro" id="IPR027925">
    <property type="entry name" value="MCM_N"/>
</dbReference>
<dbReference type="Gene3D" id="3.30.1640.10">
    <property type="entry name" value="mini-chromosome maintenance (MCM) complex, chain A, domain 1"/>
    <property type="match status" value="1"/>
</dbReference>
<feature type="region of interest" description="Disordered" evidence="12">
    <location>
        <begin position="1"/>
        <end position="30"/>
    </location>
</feature>
<dbReference type="GO" id="GO:1902975">
    <property type="term" value="P:mitotic DNA replication initiation"/>
    <property type="evidence" value="ECO:0007669"/>
    <property type="project" value="TreeGrafter"/>
</dbReference>
<dbReference type="FunCoup" id="I7M1V7">
    <property type="interactions" value="507"/>
</dbReference>
<keyword evidence="8 10" id="KW-0238">DNA-binding</keyword>
<organism evidence="14 15">
    <name type="scientific">Tetrahymena thermophila (strain SB210)</name>
    <dbReference type="NCBI Taxonomy" id="312017"/>
    <lineage>
        <taxon>Eukaryota</taxon>
        <taxon>Sar</taxon>
        <taxon>Alveolata</taxon>
        <taxon>Ciliophora</taxon>
        <taxon>Intramacronucleata</taxon>
        <taxon>Oligohymenophorea</taxon>
        <taxon>Hymenostomatida</taxon>
        <taxon>Tetrahymenina</taxon>
        <taxon>Tetrahymenidae</taxon>
        <taxon>Tetrahymena</taxon>
    </lineage>
</organism>
<sequence length="797" mass="89827">MNQSVSGEQGKQTPNTSFQRRHLSQSIGGNQSQRILTQPSSFMQSPMQDGTATLSGETGYINWGTNINTQECSNKFEKFLLEFKAIPSDDHDMLDENASEVNIYVEKFNQMAALEQYILTFDGQHLLQFDKILYYQLIFFPAEVIQIFDKVAQSIFRERFAQNETQVEKSNSVLVAVVNINKSTQLRDLRHKDINRLVSIKCIVIRVSDIYPEMKMAVFKCSRCSHSVIVPLERAHVDEPNDCESCHTKNSFMIQHNLSHFTDKQYIKIQELPEKVREGETPQTATLMAYDNNLVDQVKPGDRVEVVGVFRAAGVRKNKNIRTLRSVYNTYIDVVSYSLLSKQKLQEEKINFSEETKRKLQEIADSENVYDKLIKSVAPSIWENTDVKRGLLCQLFGGSVKTIHDAKDSRTRAEINCLLVGDPSVAKSQMLKYVHNLVPRGIYTSGKGSSAVGLTAYVTRDPDTKEIVLESGALVLSDLGICCIDEFDKMDENTRTILHEAMEQQSISIAKAGIVATLNTRTAILAGANPIDSRYDPKKSVIDNINLPPSLLSRFDLIYILLDNHDERKDIQLASHILKLFSNSSQHRLTQGQNSGYSDIDIIDKDTLIKYIAYARQEIHPKLTQEAADRLVQGYVDMRKVGLSNKVITSTTRQLESLIRISESLAKMKLSDQVTVENVEEAIRLMKVATQSAATDPTTGLIDMDMLATGISAQKKQRILDLSDQIRGLAKSNQGVFKKGISVHELRQLLANKENIQIIKIDEQEVISAVNMLVEENLLLKMGNNKNPIIKLQSIEE</sequence>
<dbReference type="InterPro" id="IPR018525">
    <property type="entry name" value="MCM_CS"/>
</dbReference>
<keyword evidence="7 10" id="KW-0067">ATP-binding</keyword>
<dbReference type="HOGENOM" id="CLU_000995_7_2_1"/>
<evidence type="ECO:0000256" key="10">
    <source>
        <dbReference type="RuleBase" id="RU004070"/>
    </source>
</evidence>
<dbReference type="GO" id="GO:0000727">
    <property type="term" value="P:double-strand break repair via break-induced replication"/>
    <property type="evidence" value="ECO:0007669"/>
    <property type="project" value="TreeGrafter"/>
</dbReference>
<evidence type="ECO:0000256" key="9">
    <source>
        <dbReference type="ARBA" id="ARBA00023242"/>
    </source>
</evidence>
<dbReference type="FunFam" id="3.40.50.300:FF:000217">
    <property type="entry name" value="DNA helicase"/>
    <property type="match status" value="1"/>
</dbReference>
<dbReference type="GO" id="GO:0042555">
    <property type="term" value="C:MCM complex"/>
    <property type="evidence" value="ECO:0007669"/>
    <property type="project" value="UniProtKB-UniRule"/>
</dbReference>
<dbReference type="InterPro" id="IPR008047">
    <property type="entry name" value="MCM_4"/>
</dbReference>
<dbReference type="Gene3D" id="2.20.28.10">
    <property type="match status" value="1"/>
</dbReference>
<dbReference type="InterPro" id="IPR027417">
    <property type="entry name" value="P-loop_NTPase"/>
</dbReference>
<dbReference type="STRING" id="312017.I7M1V7"/>
<keyword evidence="9 11" id="KW-0539">Nucleus</keyword>
<dbReference type="SUPFAM" id="SSF52540">
    <property type="entry name" value="P-loop containing nucleoside triphosphate hydrolases"/>
    <property type="match status" value="1"/>
</dbReference>
<evidence type="ECO:0000313" key="15">
    <source>
        <dbReference type="Proteomes" id="UP000009168"/>
    </source>
</evidence>
<dbReference type="RefSeq" id="XP_001018113.1">
    <property type="nucleotide sequence ID" value="XM_001018113.3"/>
</dbReference>
<dbReference type="GeneID" id="7840354"/>
<dbReference type="InterPro" id="IPR033762">
    <property type="entry name" value="MCM_OB"/>
</dbReference>
<keyword evidence="6 11" id="KW-0347">Helicase</keyword>
<evidence type="ECO:0000256" key="5">
    <source>
        <dbReference type="ARBA" id="ARBA00022801"/>
    </source>
</evidence>
<proteinExistence type="inferred from homology"/>
<dbReference type="PRINTS" id="PR01660">
    <property type="entry name" value="MCMPROTEIN4"/>
</dbReference>
<evidence type="ECO:0000256" key="7">
    <source>
        <dbReference type="ARBA" id="ARBA00022840"/>
    </source>
</evidence>
<dbReference type="EC" id="3.6.4.12" evidence="11"/>
<evidence type="ECO:0000259" key="13">
    <source>
        <dbReference type="PROSITE" id="PS50051"/>
    </source>
</evidence>
<dbReference type="Gene3D" id="1.10.10.10">
    <property type="entry name" value="Winged helix-like DNA-binding domain superfamily/Winged helix DNA-binding domain"/>
    <property type="match status" value="1"/>
</dbReference>
<dbReference type="FunFam" id="2.20.28.10:FF:000003">
    <property type="entry name" value="DNA helicase"/>
    <property type="match status" value="1"/>
</dbReference>
<dbReference type="KEGG" id="tet:TTHERM_00277550"/>
<comment type="catalytic activity">
    <reaction evidence="11">
        <text>ATP + H2O = ADP + phosphate + H(+)</text>
        <dbReference type="Rhea" id="RHEA:13065"/>
        <dbReference type="ChEBI" id="CHEBI:15377"/>
        <dbReference type="ChEBI" id="CHEBI:15378"/>
        <dbReference type="ChEBI" id="CHEBI:30616"/>
        <dbReference type="ChEBI" id="CHEBI:43474"/>
        <dbReference type="ChEBI" id="CHEBI:456216"/>
        <dbReference type="EC" id="3.6.4.12"/>
    </reaction>
</comment>
<dbReference type="GO" id="GO:0003697">
    <property type="term" value="F:single-stranded DNA binding"/>
    <property type="evidence" value="ECO:0007669"/>
    <property type="project" value="TreeGrafter"/>
</dbReference>
<dbReference type="InterPro" id="IPR001208">
    <property type="entry name" value="MCM_dom"/>
</dbReference>
<name>I7M1V7_TETTS</name>
<keyword evidence="4 10" id="KW-0547">Nucleotide-binding</keyword>
<dbReference type="OrthoDB" id="10251574at2759"/>
<dbReference type="AlphaFoldDB" id="I7M1V7"/>
<dbReference type="InParanoid" id="I7M1V7"/>
<dbReference type="PRINTS" id="PR01657">
    <property type="entry name" value="MCMFAMILY"/>
</dbReference>
<dbReference type="Pfam" id="PF17207">
    <property type="entry name" value="MCM_OB"/>
    <property type="match status" value="1"/>
</dbReference>
<evidence type="ECO:0000256" key="2">
    <source>
        <dbReference type="ARBA" id="ARBA00008010"/>
    </source>
</evidence>
<dbReference type="SUPFAM" id="SSF50249">
    <property type="entry name" value="Nucleic acid-binding proteins"/>
    <property type="match status" value="1"/>
</dbReference>
<dbReference type="Pfam" id="PF17855">
    <property type="entry name" value="MCM_lid"/>
    <property type="match status" value="1"/>
</dbReference>
<dbReference type="PANTHER" id="PTHR11630:SF66">
    <property type="entry name" value="DNA REPLICATION LICENSING FACTOR MCM4"/>
    <property type="match status" value="1"/>
</dbReference>
<dbReference type="Gene3D" id="2.40.50.140">
    <property type="entry name" value="Nucleic acid-binding proteins"/>
    <property type="match status" value="1"/>
</dbReference>
<protein>
    <recommendedName>
        <fullName evidence="11">DNA replication licensing factor MCM4</fullName>
        <ecNumber evidence="11">3.6.4.12</ecNumber>
    </recommendedName>
</protein>
<dbReference type="EMBL" id="GG662656">
    <property type="protein sequence ID" value="EAR97868.1"/>
    <property type="molecule type" value="Genomic_DNA"/>
</dbReference>
<comment type="subunit">
    <text evidence="11">Component of the MCM2-7 complex.</text>
</comment>
<comment type="function">
    <text evidence="11">Acts as component of the MCM2-7 complex (MCM complex) which is the replicative helicase essential for 'once per cell cycle' DNA replication initiation and elongation in eukaryotic cells. The active ATPase sites in the MCM2-7 ring are formed through the interaction surfaces of two neighboring subunits such that a critical structure of a conserved arginine finger motif is provided in trans relative to the ATP-binding site of the Walker A box of the adjacent subunit. The six ATPase active sites, however, are likely to contribute differentially to the complex helicase activity.</text>
</comment>
<feature type="domain" description="MCM C-terminal AAA(+) ATPase" evidence="13">
    <location>
        <begin position="369"/>
        <end position="577"/>
    </location>
</feature>
<dbReference type="Proteomes" id="UP000009168">
    <property type="component" value="Unassembled WGS sequence"/>
</dbReference>
<accession>I7M1V7</accession>